<dbReference type="Proteomes" id="UP000095143">
    <property type="component" value="Unassembled WGS sequence"/>
</dbReference>
<accession>A0A1C2E098</accession>
<proteinExistence type="predicted"/>
<evidence type="ECO:0000313" key="2">
    <source>
        <dbReference type="EMBL" id="OCX20345.1"/>
    </source>
</evidence>
<evidence type="ECO:0000313" key="3">
    <source>
        <dbReference type="Proteomes" id="UP000095143"/>
    </source>
</evidence>
<dbReference type="OrthoDB" id="6981745at2"/>
<protein>
    <recommendedName>
        <fullName evidence="4">Valyl-tRNA synthetase</fullName>
    </recommendedName>
</protein>
<gene>
    <name evidence="2" type="ORF">BBI10_12305</name>
</gene>
<dbReference type="EMBL" id="MDEN01000062">
    <property type="protein sequence ID" value="OCX20345.1"/>
    <property type="molecule type" value="Genomic_DNA"/>
</dbReference>
<reference evidence="2 3" key="1">
    <citation type="submission" date="2016-08" db="EMBL/GenBank/DDBJ databases">
        <title>Whole genome sequence of Pseudomonas graminis strain UASWS1507, a potential biological control agent for agriculture.</title>
        <authorList>
            <person name="Crovadore J."/>
            <person name="Calmin G."/>
            <person name="Chablais R."/>
            <person name="Cochard B."/>
            <person name="Lefort F."/>
        </authorList>
    </citation>
    <scope>NUCLEOTIDE SEQUENCE [LARGE SCALE GENOMIC DNA]</scope>
    <source>
        <strain evidence="2 3">UASWS1507</strain>
    </source>
</reference>
<organism evidence="2 3">
    <name type="scientific">Pseudomonas graminis</name>
    <dbReference type="NCBI Taxonomy" id="158627"/>
    <lineage>
        <taxon>Bacteria</taxon>
        <taxon>Pseudomonadati</taxon>
        <taxon>Pseudomonadota</taxon>
        <taxon>Gammaproteobacteria</taxon>
        <taxon>Pseudomonadales</taxon>
        <taxon>Pseudomonadaceae</taxon>
        <taxon>Pseudomonas</taxon>
    </lineage>
</organism>
<sequence>MSFLKTLLTFCVLITVTSQALARSPNKNERDLCTWGAGMAGTAQQYKLSGLTLYGARKKMQAQHFAQQWMRMSALGITEQTYDSPSRLRPESVKQVYYEGCIKHEVARR</sequence>
<evidence type="ECO:0008006" key="4">
    <source>
        <dbReference type="Google" id="ProtNLM"/>
    </source>
</evidence>
<keyword evidence="1" id="KW-0732">Signal</keyword>
<dbReference type="AlphaFoldDB" id="A0A1C2E098"/>
<dbReference type="RefSeq" id="WP_065988792.1">
    <property type="nucleotide sequence ID" value="NZ_MDEN01000062.1"/>
</dbReference>
<evidence type="ECO:0000256" key="1">
    <source>
        <dbReference type="SAM" id="SignalP"/>
    </source>
</evidence>
<feature type="chain" id="PRO_5008660034" description="Valyl-tRNA synthetase" evidence="1">
    <location>
        <begin position="23"/>
        <end position="109"/>
    </location>
</feature>
<feature type="signal peptide" evidence="1">
    <location>
        <begin position="1"/>
        <end position="22"/>
    </location>
</feature>
<name>A0A1C2E098_9PSED</name>
<comment type="caution">
    <text evidence="2">The sequence shown here is derived from an EMBL/GenBank/DDBJ whole genome shotgun (WGS) entry which is preliminary data.</text>
</comment>